<sequence length="427" mass="46718">MFPFQVSDILWLEKVAKALSVMSKAGRPNLSLAGKREAPTQQKPTRGASTSNRGSRGRGGRGRGAGPRPRQELIQTGGVFSEGLGGDFPSRKKDKDVDSAQFAYSKREKGSGGPSSSAADDRANKDGKLSINNEGKASFEGWDALWCSDEEGDQTEMKSLRPDGFLSDYRRGTVMPVVLPLEDQPQFKNVLNKSAWLSLEEDDQVDEKKLGSTEKSAEKPEKQSSEQIVAMLEASTSELLHLQLPSVVLSLCNDIRTPEDVPMETDDQDTSAGQIPSAPVLGLPQSHRIGKLQVTRKGRLLLQIGGHSIDITNKPTSGKQQGTVLLEVDPSAEDSIQNPGFSLGGQVPFENALYHLGNVRHNLVGSMTWGELNEEKNKKKEEEEEAEKTANNQMEITLDGGERVEELQKVQHDWAQLADKWAKGLFT</sequence>
<evidence type="ECO:0000313" key="7">
    <source>
        <dbReference type="Proteomes" id="UP000005237"/>
    </source>
</evidence>
<evidence type="ECO:0000313" key="6">
    <source>
        <dbReference type="EnsemblMetazoa" id="CJA02372a.1"/>
    </source>
</evidence>
<keyword evidence="7" id="KW-1185">Reference proteome</keyword>
<dbReference type="GO" id="GO:0003677">
    <property type="term" value="F:DNA binding"/>
    <property type="evidence" value="ECO:0007669"/>
    <property type="project" value="InterPro"/>
</dbReference>
<evidence type="ECO:0000256" key="1">
    <source>
        <dbReference type="ARBA" id="ARBA00004123"/>
    </source>
</evidence>
<accession>A0A8R1HN11</accession>
<feature type="compositionally biased region" description="Basic and acidic residues" evidence="5">
    <location>
        <begin position="119"/>
        <end position="128"/>
    </location>
</feature>
<dbReference type="PANTHER" id="PTHR13408">
    <property type="entry name" value="DNA-DIRECTED RNA POLYMERASE III"/>
    <property type="match status" value="1"/>
</dbReference>
<feature type="compositionally biased region" description="Low complexity" evidence="5">
    <location>
        <begin position="45"/>
        <end position="54"/>
    </location>
</feature>
<comment type="subcellular location">
    <subcellularLocation>
        <location evidence="1">Nucleus</location>
    </subcellularLocation>
</comment>
<reference evidence="7" key="1">
    <citation type="submission" date="2010-08" db="EMBL/GenBank/DDBJ databases">
        <authorList>
            <consortium name="Caenorhabditis japonica Sequencing Consortium"/>
            <person name="Wilson R.K."/>
        </authorList>
    </citation>
    <scope>NUCLEOTIDE SEQUENCE [LARGE SCALE GENOMIC DNA]</scope>
    <source>
        <strain evidence="7">DF5081</strain>
    </source>
</reference>
<evidence type="ECO:0000256" key="3">
    <source>
        <dbReference type="ARBA" id="ARBA00023163"/>
    </source>
</evidence>
<feature type="compositionally biased region" description="Basic and acidic residues" evidence="5">
    <location>
        <begin position="89"/>
        <end position="98"/>
    </location>
</feature>
<dbReference type="EnsemblMetazoa" id="CJA02372a.1">
    <property type="protein sequence ID" value="CJA02372a.1"/>
    <property type="gene ID" value="WBGene00121574"/>
</dbReference>
<evidence type="ECO:0000256" key="2">
    <source>
        <dbReference type="ARBA" id="ARBA00022478"/>
    </source>
</evidence>
<dbReference type="GO" id="GO:0042797">
    <property type="term" value="P:tRNA transcription by RNA polymerase III"/>
    <property type="evidence" value="ECO:0007669"/>
    <property type="project" value="TreeGrafter"/>
</dbReference>
<feature type="region of interest" description="Disordered" evidence="5">
    <location>
        <begin position="376"/>
        <end position="397"/>
    </location>
</feature>
<dbReference type="PANTHER" id="PTHR13408:SF0">
    <property type="entry name" value="DNA-DIRECTED RNA POLYMERASE III SUBUNIT RPC4"/>
    <property type="match status" value="1"/>
</dbReference>
<feature type="region of interest" description="Disordered" evidence="5">
    <location>
        <begin position="26"/>
        <end position="134"/>
    </location>
</feature>
<dbReference type="AlphaFoldDB" id="A0A8R1HN11"/>
<dbReference type="InterPro" id="IPR007811">
    <property type="entry name" value="RPC4"/>
</dbReference>
<reference evidence="6" key="2">
    <citation type="submission" date="2022-06" db="UniProtKB">
        <authorList>
            <consortium name="EnsemblMetazoa"/>
        </authorList>
    </citation>
    <scope>IDENTIFICATION</scope>
    <source>
        <strain evidence="6">DF5081</strain>
    </source>
</reference>
<feature type="region of interest" description="Disordered" evidence="5">
    <location>
        <begin position="203"/>
        <end position="225"/>
    </location>
</feature>
<protein>
    <submittedName>
        <fullName evidence="6">Uncharacterized protein</fullName>
    </submittedName>
</protein>
<evidence type="ECO:0000256" key="4">
    <source>
        <dbReference type="ARBA" id="ARBA00023242"/>
    </source>
</evidence>
<feature type="region of interest" description="Disordered" evidence="5">
    <location>
        <begin position="263"/>
        <end position="282"/>
    </location>
</feature>
<feature type="compositionally biased region" description="Basic and acidic residues" evidence="5">
    <location>
        <begin position="206"/>
        <end position="224"/>
    </location>
</feature>
<dbReference type="Proteomes" id="UP000005237">
    <property type="component" value="Unassembled WGS sequence"/>
</dbReference>
<organism evidence="6 7">
    <name type="scientific">Caenorhabditis japonica</name>
    <dbReference type="NCBI Taxonomy" id="281687"/>
    <lineage>
        <taxon>Eukaryota</taxon>
        <taxon>Metazoa</taxon>
        <taxon>Ecdysozoa</taxon>
        <taxon>Nematoda</taxon>
        <taxon>Chromadorea</taxon>
        <taxon>Rhabditida</taxon>
        <taxon>Rhabditina</taxon>
        <taxon>Rhabditomorpha</taxon>
        <taxon>Rhabditoidea</taxon>
        <taxon>Rhabditidae</taxon>
        <taxon>Peloderinae</taxon>
        <taxon>Caenorhabditis</taxon>
    </lineage>
</organism>
<dbReference type="GO" id="GO:0005666">
    <property type="term" value="C:RNA polymerase III complex"/>
    <property type="evidence" value="ECO:0007669"/>
    <property type="project" value="InterPro"/>
</dbReference>
<proteinExistence type="predicted"/>
<evidence type="ECO:0000256" key="5">
    <source>
        <dbReference type="SAM" id="MobiDB-lite"/>
    </source>
</evidence>
<keyword evidence="4" id="KW-0539">Nucleus</keyword>
<name>A0A8R1HN11_CAEJA</name>
<keyword evidence="3" id="KW-0804">Transcription</keyword>
<keyword evidence="2" id="KW-0240">DNA-directed RNA polymerase</keyword>